<dbReference type="AlphaFoldDB" id="A0A2A2H705"/>
<gene>
    <name evidence="2" type="primary">proC</name>
    <name evidence="6" type="ORF">ASJ80_13025</name>
</gene>
<evidence type="ECO:0000313" key="6">
    <source>
        <dbReference type="EMBL" id="PAV05199.1"/>
    </source>
</evidence>
<dbReference type="InterPro" id="IPR029036">
    <property type="entry name" value="P5CR_dimer"/>
</dbReference>
<dbReference type="InterPro" id="IPR036291">
    <property type="entry name" value="NAD(P)-bd_dom_sf"/>
</dbReference>
<keyword evidence="2" id="KW-0028">Amino-acid biosynthesis</keyword>
<keyword evidence="2 3" id="KW-0521">NADP</keyword>
<dbReference type="Gene3D" id="3.40.50.720">
    <property type="entry name" value="NAD(P)-binding Rossmann-like Domain"/>
    <property type="match status" value="1"/>
</dbReference>
<reference evidence="6 7" key="1">
    <citation type="journal article" date="2017" name="BMC Genomics">
        <title>Genomic analysis of methanogenic archaea reveals a shift towards energy conservation.</title>
        <authorList>
            <person name="Gilmore S.P."/>
            <person name="Henske J.K."/>
            <person name="Sexton J.A."/>
            <person name="Solomon K.V."/>
            <person name="Seppala S."/>
            <person name="Yoo J.I."/>
            <person name="Huyett L.M."/>
            <person name="Pressman A."/>
            <person name="Cogan J.Z."/>
            <person name="Kivenson V."/>
            <person name="Peng X."/>
            <person name="Tan Y."/>
            <person name="Valentine D.L."/>
            <person name="O'Malley M.A."/>
        </authorList>
    </citation>
    <scope>NUCLEOTIDE SEQUENCE [LARGE SCALE GENOMIC DNA]</scope>
    <source>
        <strain evidence="6 7">M.o.H.</strain>
    </source>
</reference>
<dbReference type="InterPro" id="IPR008927">
    <property type="entry name" value="6-PGluconate_DH-like_C_sf"/>
</dbReference>
<evidence type="ECO:0000313" key="7">
    <source>
        <dbReference type="Proteomes" id="UP000217784"/>
    </source>
</evidence>
<keyword evidence="2" id="KW-0963">Cytoplasm</keyword>
<dbReference type="GO" id="GO:0004735">
    <property type="term" value="F:pyrroline-5-carboxylate reductase activity"/>
    <property type="evidence" value="ECO:0007669"/>
    <property type="project" value="UniProtKB-UniRule"/>
</dbReference>
<dbReference type="SUPFAM" id="SSF48179">
    <property type="entry name" value="6-phosphogluconate dehydrogenase C-terminal domain-like"/>
    <property type="match status" value="1"/>
</dbReference>
<dbReference type="EC" id="1.5.1.2" evidence="2"/>
<comment type="subcellular location">
    <subcellularLocation>
        <location evidence="2">Cytoplasm</location>
    </subcellularLocation>
</comment>
<dbReference type="EMBL" id="LMVM01000012">
    <property type="protein sequence ID" value="PAV05199.1"/>
    <property type="molecule type" value="Genomic_DNA"/>
</dbReference>
<proteinExistence type="inferred from homology"/>
<comment type="caution">
    <text evidence="6">The sequence shown here is derived from an EMBL/GenBank/DDBJ whole genome shotgun (WGS) entry which is preliminary data.</text>
</comment>
<dbReference type="SUPFAM" id="SSF51735">
    <property type="entry name" value="NAD(P)-binding Rossmann-fold domains"/>
    <property type="match status" value="1"/>
</dbReference>
<feature type="binding site" evidence="3">
    <location>
        <begin position="7"/>
        <end position="12"/>
    </location>
    <ligand>
        <name>NADP(+)</name>
        <dbReference type="ChEBI" id="CHEBI:58349"/>
    </ligand>
</feature>
<comment type="catalytic activity">
    <reaction evidence="2">
        <text>L-proline + NAD(+) = (S)-1-pyrroline-5-carboxylate + NADH + 2 H(+)</text>
        <dbReference type="Rhea" id="RHEA:14105"/>
        <dbReference type="ChEBI" id="CHEBI:15378"/>
        <dbReference type="ChEBI" id="CHEBI:17388"/>
        <dbReference type="ChEBI" id="CHEBI:57540"/>
        <dbReference type="ChEBI" id="CHEBI:57945"/>
        <dbReference type="ChEBI" id="CHEBI:60039"/>
        <dbReference type="EC" id="1.5.1.2"/>
    </reaction>
</comment>
<dbReference type="Proteomes" id="UP000217784">
    <property type="component" value="Unassembled WGS sequence"/>
</dbReference>
<evidence type="ECO:0000256" key="3">
    <source>
        <dbReference type="PIRSR" id="PIRSR000193-1"/>
    </source>
</evidence>
<comment type="similarity">
    <text evidence="1 2">Belongs to the pyrroline-5-carboxylate reductase family.</text>
</comment>
<protein>
    <recommendedName>
        <fullName evidence="2">Pyrroline-5-carboxylate reductase</fullName>
        <shortName evidence="2">P5C reductase</shortName>
        <shortName evidence="2">P5CR</shortName>
        <ecNumber evidence="2">1.5.1.2</ecNumber>
    </recommendedName>
    <alternativeName>
        <fullName evidence="2">PCA reductase</fullName>
    </alternativeName>
</protein>
<evidence type="ECO:0000256" key="2">
    <source>
        <dbReference type="HAMAP-Rule" id="MF_01925"/>
    </source>
</evidence>
<name>A0A2A2H705_METBR</name>
<dbReference type="InterPro" id="IPR028939">
    <property type="entry name" value="P5C_Rdtase_cat_N"/>
</dbReference>
<comment type="pathway">
    <text evidence="2">Amino-acid biosynthesis; L-proline biosynthesis; L-proline from L-glutamate 5-semialdehyde: step 1/1.</text>
</comment>
<dbReference type="Pfam" id="PF14748">
    <property type="entry name" value="P5CR_dimer"/>
    <property type="match status" value="1"/>
</dbReference>
<feature type="binding site" evidence="3">
    <location>
        <position position="57"/>
    </location>
    <ligand>
        <name>NADPH</name>
        <dbReference type="ChEBI" id="CHEBI:57783"/>
    </ligand>
</feature>
<dbReference type="Gene3D" id="1.10.3730.10">
    <property type="entry name" value="ProC C-terminal domain-like"/>
    <property type="match status" value="1"/>
</dbReference>
<dbReference type="PANTHER" id="PTHR11645:SF53">
    <property type="entry name" value="PYRROLINE-5-CARBOXYLATE REDUCTASE 3"/>
    <property type="match status" value="1"/>
</dbReference>
<dbReference type="OrthoDB" id="25257at2157"/>
<dbReference type="GO" id="GO:0005737">
    <property type="term" value="C:cytoplasm"/>
    <property type="evidence" value="ECO:0007669"/>
    <property type="project" value="UniProtKB-SubCell"/>
</dbReference>
<evidence type="ECO:0000259" key="4">
    <source>
        <dbReference type="Pfam" id="PF03807"/>
    </source>
</evidence>
<dbReference type="PIRSF" id="PIRSF000193">
    <property type="entry name" value="Pyrrol-5-carb_rd"/>
    <property type="match status" value="1"/>
</dbReference>
<dbReference type="RefSeq" id="WP_069585062.1">
    <property type="nucleotide sequence ID" value="NZ_LMVM01000012.1"/>
</dbReference>
<dbReference type="InterPro" id="IPR000304">
    <property type="entry name" value="Pyrroline-COOH_reductase"/>
</dbReference>
<accession>A0A2A2H705</accession>
<feature type="domain" description="Pyrroline-5-carboxylate reductase dimerisation" evidence="5">
    <location>
        <begin position="160"/>
        <end position="263"/>
    </location>
</feature>
<evidence type="ECO:0000259" key="5">
    <source>
        <dbReference type="Pfam" id="PF14748"/>
    </source>
</evidence>
<organism evidence="6 7">
    <name type="scientific">Methanobacterium bryantii</name>
    <dbReference type="NCBI Taxonomy" id="2161"/>
    <lineage>
        <taxon>Archaea</taxon>
        <taxon>Methanobacteriati</taxon>
        <taxon>Methanobacteriota</taxon>
        <taxon>Methanomada group</taxon>
        <taxon>Methanobacteria</taxon>
        <taxon>Methanobacteriales</taxon>
        <taxon>Methanobacteriaceae</taxon>
        <taxon>Methanobacterium</taxon>
    </lineage>
</organism>
<comment type="function">
    <text evidence="2">Catalyzes the reduction of 1-pyrroline-5-carboxylate (PCA) to L-proline.</text>
</comment>
<keyword evidence="7" id="KW-1185">Reference proteome</keyword>
<sequence length="274" mass="30074">MSKIGFIGYGSMGSMIIEGLLSSNVIKPDEIIVSNRTKSKLEDIKKKYPEIEITDNNAYLAGKCRKIFIFVGTSAVKEVIEEVKDEISGDSHITYIAAALTMENVEGAFPGKITKVIPSLTSKVNEGVSLICHNEEVTEKEADFVNNLFSSISDVKIIDEENFEAGSDLTSCAPAFIAEIFMKFAEAGAENSNFTPAETQDMVIKTLYGTAKLLYEGNMGFEEVISRVATKGGITEEGVKILEKELPNTFDELLKTTLTKNKKIKEALNNQMIN</sequence>
<dbReference type="InterPro" id="IPR053790">
    <property type="entry name" value="P5CR-like_CS"/>
</dbReference>
<keyword evidence="2" id="KW-0560">Oxidoreductase</keyword>
<dbReference type="UniPathway" id="UPA00098">
    <property type="reaction ID" value="UER00361"/>
</dbReference>
<dbReference type="GO" id="GO:0055129">
    <property type="term" value="P:L-proline biosynthetic process"/>
    <property type="evidence" value="ECO:0007669"/>
    <property type="project" value="UniProtKB-UniRule"/>
</dbReference>
<dbReference type="PROSITE" id="PS00521">
    <property type="entry name" value="P5CR"/>
    <property type="match status" value="1"/>
</dbReference>
<keyword evidence="2" id="KW-0641">Proline biosynthesis</keyword>
<comment type="catalytic activity">
    <reaction evidence="2">
        <text>L-proline + NADP(+) = (S)-1-pyrroline-5-carboxylate + NADPH + 2 H(+)</text>
        <dbReference type="Rhea" id="RHEA:14109"/>
        <dbReference type="ChEBI" id="CHEBI:15378"/>
        <dbReference type="ChEBI" id="CHEBI:17388"/>
        <dbReference type="ChEBI" id="CHEBI:57783"/>
        <dbReference type="ChEBI" id="CHEBI:58349"/>
        <dbReference type="ChEBI" id="CHEBI:60039"/>
        <dbReference type="EC" id="1.5.1.2"/>
    </reaction>
</comment>
<dbReference type="Pfam" id="PF03807">
    <property type="entry name" value="F420_oxidored"/>
    <property type="match status" value="1"/>
</dbReference>
<dbReference type="PANTHER" id="PTHR11645">
    <property type="entry name" value="PYRROLINE-5-CARBOXYLATE REDUCTASE"/>
    <property type="match status" value="1"/>
</dbReference>
<feature type="domain" description="Pyrroline-5-carboxylate reductase catalytic N-terminal" evidence="4">
    <location>
        <begin position="3"/>
        <end position="90"/>
    </location>
</feature>
<evidence type="ECO:0000256" key="1">
    <source>
        <dbReference type="ARBA" id="ARBA00005525"/>
    </source>
</evidence>
<dbReference type="HAMAP" id="MF_01925">
    <property type="entry name" value="P5C_reductase"/>
    <property type="match status" value="1"/>
</dbReference>